<evidence type="ECO:0000313" key="2">
    <source>
        <dbReference type="EnsemblMetazoa" id="AMEC001724-PA"/>
    </source>
</evidence>
<name>A0A182TG58_9DIPT</name>
<evidence type="ECO:0000313" key="3">
    <source>
        <dbReference type="Proteomes" id="UP000075902"/>
    </source>
</evidence>
<organism evidence="2 3">
    <name type="scientific">Anopheles melas</name>
    <dbReference type="NCBI Taxonomy" id="34690"/>
    <lineage>
        <taxon>Eukaryota</taxon>
        <taxon>Metazoa</taxon>
        <taxon>Ecdysozoa</taxon>
        <taxon>Arthropoda</taxon>
        <taxon>Hexapoda</taxon>
        <taxon>Insecta</taxon>
        <taxon>Pterygota</taxon>
        <taxon>Neoptera</taxon>
        <taxon>Endopterygota</taxon>
        <taxon>Diptera</taxon>
        <taxon>Nematocera</taxon>
        <taxon>Culicoidea</taxon>
        <taxon>Culicidae</taxon>
        <taxon>Anophelinae</taxon>
        <taxon>Anopheles</taxon>
    </lineage>
</organism>
<protein>
    <submittedName>
        <fullName evidence="2">Uncharacterized protein</fullName>
    </submittedName>
</protein>
<dbReference type="EnsemblMetazoa" id="AMEC001724-RA">
    <property type="protein sequence ID" value="AMEC001724-PA"/>
    <property type="gene ID" value="AMEC001724"/>
</dbReference>
<feature type="region of interest" description="Disordered" evidence="1">
    <location>
        <begin position="434"/>
        <end position="462"/>
    </location>
</feature>
<dbReference type="STRING" id="34690.A0A182TG58"/>
<dbReference type="VEuPathDB" id="VectorBase:AMEC001724"/>
<dbReference type="PANTHER" id="PTHR21595">
    <property type="entry name" value="PATRONIN"/>
    <property type="match status" value="1"/>
</dbReference>
<feature type="compositionally biased region" description="Low complexity" evidence="1">
    <location>
        <begin position="371"/>
        <end position="391"/>
    </location>
</feature>
<dbReference type="GO" id="GO:0007026">
    <property type="term" value="P:negative regulation of microtubule depolymerization"/>
    <property type="evidence" value="ECO:0007669"/>
    <property type="project" value="TreeGrafter"/>
</dbReference>
<feature type="region of interest" description="Disordered" evidence="1">
    <location>
        <begin position="367"/>
        <end position="393"/>
    </location>
</feature>
<dbReference type="InterPro" id="IPR032940">
    <property type="entry name" value="CAMSAP"/>
</dbReference>
<dbReference type="AlphaFoldDB" id="A0A182TG58"/>
<feature type="compositionally biased region" description="Gly residues" evidence="1">
    <location>
        <begin position="115"/>
        <end position="134"/>
    </location>
</feature>
<feature type="compositionally biased region" description="Gly residues" evidence="1">
    <location>
        <begin position="184"/>
        <end position="193"/>
    </location>
</feature>
<reference evidence="3" key="1">
    <citation type="submission" date="2014-01" db="EMBL/GenBank/DDBJ databases">
        <title>The Genome Sequence of Anopheles melas CM1001059_A (V2).</title>
        <authorList>
            <consortium name="The Broad Institute Genomics Platform"/>
            <person name="Neafsey D.E."/>
            <person name="Besansky N."/>
            <person name="Howell P."/>
            <person name="Walton C."/>
            <person name="Young S.K."/>
            <person name="Zeng Q."/>
            <person name="Gargeya S."/>
            <person name="Fitzgerald M."/>
            <person name="Haas B."/>
            <person name="Abouelleil A."/>
            <person name="Allen A.W."/>
            <person name="Alvarado L."/>
            <person name="Arachchi H.M."/>
            <person name="Berlin A.M."/>
            <person name="Chapman S.B."/>
            <person name="Gainer-Dewar J."/>
            <person name="Goldberg J."/>
            <person name="Griggs A."/>
            <person name="Gujja S."/>
            <person name="Hansen M."/>
            <person name="Howarth C."/>
            <person name="Imamovic A."/>
            <person name="Ireland A."/>
            <person name="Larimer J."/>
            <person name="McCowan C."/>
            <person name="Murphy C."/>
            <person name="Pearson M."/>
            <person name="Poon T.W."/>
            <person name="Priest M."/>
            <person name="Roberts A."/>
            <person name="Saif S."/>
            <person name="Shea T."/>
            <person name="Sisk P."/>
            <person name="Sykes S."/>
            <person name="Wortman J."/>
            <person name="Nusbaum C."/>
            <person name="Birren B."/>
        </authorList>
    </citation>
    <scope>NUCLEOTIDE SEQUENCE [LARGE SCALE GENOMIC DNA]</scope>
    <source>
        <strain evidence="3">CM1001059</strain>
    </source>
</reference>
<feature type="region of interest" description="Disordered" evidence="1">
    <location>
        <begin position="173"/>
        <end position="285"/>
    </location>
</feature>
<proteinExistence type="predicted"/>
<feature type="region of interest" description="Disordered" evidence="1">
    <location>
        <begin position="78"/>
        <end position="138"/>
    </location>
</feature>
<feature type="compositionally biased region" description="Basic and acidic residues" evidence="1">
    <location>
        <begin position="253"/>
        <end position="277"/>
    </location>
</feature>
<sequence length="617" mass="68425">MNSNLHDIQADIQRLTQQQSQIQAQTLQAQQLLHAQQIANLLNQRRTWAQSAAAAGVPLGGSPIITGRNDNINSSMVDVNAWNHGPKQQGGTLPGYNKSSPAPSGGFSLHHNGGDGDSGYGGGSGRGGSGGSGGSQQSFQNLFEVHHPHHNMGGTGASPQHSKVRNQISQMMISNGNNSPLASGGVGPMMGGGDYRDNRSMPLIPSPTRPSLNSNSFHDPQEDVNEKGFYISFDNEQPKRPKPPLRTKRSPKKDKPLASDSNDGDKRRDSMSEKPSSRVETNANNFGTYSVKTASSFSSSFNEEHNASHARKSIIADNSGVSPFEPVVHKVNVTGSGAAAPSSPMMMMHQQQQQHHPMDHLGDRRYTMEDNSISGNGHYSSHNNSSDGYGSETERKAKIVIDVSNDQTSVDEMERKKEKIMLLSLQRRQQAEEAKARKEIEAMQRREKEREKEEERARKKEEQFARRQAILEAHKLKKAIEEAEREGKTIDRELQLKHQMYQQQLHQTAHSTTPTPVAKLRTQKLTRPRPKTIHVESGSVDLSEASSLSSRGKKGSNSNLTGKCARVYAVWLQLTKRRSQNKRDQQRIHVLLKQQQSSRLVLLWLLRVLLYLLIDLI</sequence>
<dbReference type="Proteomes" id="UP000075902">
    <property type="component" value="Unassembled WGS sequence"/>
</dbReference>
<dbReference type="PANTHER" id="PTHR21595:SF0">
    <property type="entry name" value="PATRONIN"/>
    <property type="match status" value="1"/>
</dbReference>
<accession>A0A182TG58</accession>
<dbReference type="GO" id="GO:0036449">
    <property type="term" value="C:microtubule minus-end"/>
    <property type="evidence" value="ECO:0007669"/>
    <property type="project" value="TreeGrafter"/>
</dbReference>
<dbReference type="GO" id="GO:0031122">
    <property type="term" value="P:cytoplasmic microtubule organization"/>
    <property type="evidence" value="ECO:0007669"/>
    <property type="project" value="TreeGrafter"/>
</dbReference>
<reference evidence="2" key="2">
    <citation type="submission" date="2020-05" db="UniProtKB">
        <authorList>
            <consortium name="EnsemblMetazoa"/>
        </authorList>
    </citation>
    <scope>IDENTIFICATION</scope>
    <source>
        <strain evidence="2">CM1001059</strain>
    </source>
</reference>
<feature type="compositionally biased region" description="Basic residues" evidence="1">
    <location>
        <begin position="240"/>
        <end position="252"/>
    </location>
</feature>
<dbReference type="GO" id="GO:0005516">
    <property type="term" value="F:calmodulin binding"/>
    <property type="evidence" value="ECO:0007669"/>
    <property type="project" value="InterPro"/>
</dbReference>
<dbReference type="GO" id="GO:0051011">
    <property type="term" value="F:microtubule minus-end binding"/>
    <property type="evidence" value="ECO:0007669"/>
    <property type="project" value="TreeGrafter"/>
</dbReference>
<keyword evidence="3" id="KW-1185">Reference proteome</keyword>
<evidence type="ECO:0000256" key="1">
    <source>
        <dbReference type="SAM" id="MobiDB-lite"/>
    </source>
</evidence>
<feature type="compositionally biased region" description="Polar residues" evidence="1">
    <location>
        <begin position="209"/>
        <end position="218"/>
    </location>
</feature>